<dbReference type="AlphaFoldDB" id="A0A6G1L7T6"/>
<reference evidence="2" key="1">
    <citation type="journal article" date="2020" name="Stud. Mycol.">
        <title>101 Dothideomycetes genomes: a test case for predicting lifestyles and emergence of pathogens.</title>
        <authorList>
            <person name="Haridas S."/>
            <person name="Albert R."/>
            <person name="Binder M."/>
            <person name="Bloem J."/>
            <person name="Labutti K."/>
            <person name="Salamov A."/>
            <person name="Andreopoulos B."/>
            <person name="Baker S."/>
            <person name="Barry K."/>
            <person name="Bills G."/>
            <person name="Bluhm B."/>
            <person name="Cannon C."/>
            <person name="Castanera R."/>
            <person name="Culley D."/>
            <person name="Daum C."/>
            <person name="Ezra D."/>
            <person name="Gonzalez J."/>
            <person name="Henrissat B."/>
            <person name="Kuo A."/>
            <person name="Liang C."/>
            <person name="Lipzen A."/>
            <person name="Lutzoni F."/>
            <person name="Magnuson J."/>
            <person name="Mondo S."/>
            <person name="Nolan M."/>
            <person name="Ohm R."/>
            <person name="Pangilinan J."/>
            <person name="Park H.-J."/>
            <person name="Ramirez L."/>
            <person name="Alfaro M."/>
            <person name="Sun H."/>
            <person name="Tritt A."/>
            <person name="Yoshinaga Y."/>
            <person name="Zwiers L.-H."/>
            <person name="Turgeon B."/>
            <person name="Goodwin S."/>
            <person name="Spatafora J."/>
            <person name="Crous P."/>
            <person name="Grigoriev I."/>
        </authorList>
    </citation>
    <scope>NUCLEOTIDE SEQUENCE</scope>
    <source>
        <strain evidence="2">CBS 116005</strain>
    </source>
</reference>
<feature type="region of interest" description="Disordered" evidence="1">
    <location>
        <begin position="1"/>
        <end position="35"/>
    </location>
</feature>
<gene>
    <name evidence="2" type="ORF">EJ03DRAFT_108468</name>
</gene>
<dbReference type="Proteomes" id="UP000799436">
    <property type="component" value="Unassembled WGS sequence"/>
</dbReference>
<feature type="region of interest" description="Disordered" evidence="1">
    <location>
        <begin position="80"/>
        <end position="110"/>
    </location>
</feature>
<proteinExistence type="predicted"/>
<keyword evidence="3" id="KW-1185">Reference proteome</keyword>
<accession>A0A6G1L7T6</accession>
<evidence type="ECO:0000313" key="3">
    <source>
        <dbReference type="Proteomes" id="UP000799436"/>
    </source>
</evidence>
<protein>
    <submittedName>
        <fullName evidence="2">Uncharacterized protein</fullName>
    </submittedName>
</protein>
<name>A0A6G1L7T6_9PEZI</name>
<dbReference type="OrthoDB" id="3946488at2759"/>
<evidence type="ECO:0000256" key="1">
    <source>
        <dbReference type="SAM" id="MobiDB-lite"/>
    </source>
</evidence>
<evidence type="ECO:0000313" key="2">
    <source>
        <dbReference type="EMBL" id="KAF2768993.1"/>
    </source>
</evidence>
<sequence>MAQPQQPSQQPFLGSEPAASSVQSQDPLARHNSTYGDWMAPAAAGVAGVGAGALGADAYRRHQQEMNASVPEEITTIDDTNLARGPTADDMTVDDTNLPRAPTAADTTMDERGMARRPNIDAVLLPVTSASVQADLPSSSTIPGESQPAPTSLTSTVANETAHRETVATEVGSASAGLAATGLGGLEAEGARETGCFMPAVVRHNTSMSVSALHVPGEFPKKE</sequence>
<dbReference type="EMBL" id="ML995838">
    <property type="protein sequence ID" value="KAF2768993.1"/>
    <property type="molecule type" value="Genomic_DNA"/>
</dbReference>
<organism evidence="2 3">
    <name type="scientific">Teratosphaeria nubilosa</name>
    <dbReference type="NCBI Taxonomy" id="161662"/>
    <lineage>
        <taxon>Eukaryota</taxon>
        <taxon>Fungi</taxon>
        <taxon>Dikarya</taxon>
        <taxon>Ascomycota</taxon>
        <taxon>Pezizomycotina</taxon>
        <taxon>Dothideomycetes</taxon>
        <taxon>Dothideomycetidae</taxon>
        <taxon>Mycosphaerellales</taxon>
        <taxon>Teratosphaeriaceae</taxon>
        <taxon>Teratosphaeria</taxon>
    </lineage>
</organism>